<dbReference type="Proteomes" id="UP000824120">
    <property type="component" value="Chromosome 5"/>
</dbReference>
<dbReference type="PANTHER" id="PTHR47926">
    <property type="entry name" value="PENTATRICOPEPTIDE REPEAT-CONTAINING PROTEIN"/>
    <property type="match status" value="1"/>
</dbReference>
<feature type="repeat" description="PPR" evidence="3">
    <location>
        <begin position="568"/>
        <end position="602"/>
    </location>
</feature>
<dbReference type="GO" id="GO:0003723">
    <property type="term" value="F:RNA binding"/>
    <property type="evidence" value="ECO:0007669"/>
    <property type="project" value="InterPro"/>
</dbReference>
<dbReference type="InterPro" id="IPR011990">
    <property type="entry name" value="TPR-like_helical_dom_sf"/>
</dbReference>
<gene>
    <name evidence="4" type="ORF">H5410_025013</name>
</gene>
<dbReference type="EMBL" id="JACXVP010000005">
    <property type="protein sequence ID" value="KAG5603521.1"/>
    <property type="molecule type" value="Genomic_DNA"/>
</dbReference>
<protein>
    <recommendedName>
        <fullName evidence="6">Pentatricopeptide repeat-containing protein</fullName>
    </recommendedName>
</protein>
<evidence type="ECO:0000256" key="1">
    <source>
        <dbReference type="ARBA" id="ARBA00022737"/>
    </source>
</evidence>
<accession>A0A9J5YSM0</accession>
<dbReference type="AlphaFoldDB" id="A0A9J5YSM0"/>
<reference evidence="4 5" key="1">
    <citation type="submission" date="2020-09" db="EMBL/GenBank/DDBJ databases">
        <title>De no assembly of potato wild relative species, Solanum commersonii.</title>
        <authorList>
            <person name="Cho K."/>
        </authorList>
    </citation>
    <scope>NUCLEOTIDE SEQUENCE [LARGE SCALE GENOMIC DNA]</scope>
    <source>
        <strain evidence="4">LZ3.2</strain>
        <tissue evidence="4">Leaf</tissue>
    </source>
</reference>
<dbReference type="FunFam" id="1.25.40.10:FF:000344">
    <property type="entry name" value="Pentatricopeptide repeat-containing protein"/>
    <property type="match status" value="1"/>
</dbReference>
<keyword evidence="1" id="KW-0677">Repeat</keyword>
<feature type="repeat" description="PPR" evidence="3">
    <location>
        <begin position="467"/>
        <end position="501"/>
    </location>
</feature>
<evidence type="ECO:0000256" key="3">
    <source>
        <dbReference type="PROSITE-ProRule" id="PRU00708"/>
    </source>
</evidence>
<dbReference type="FunFam" id="1.25.40.10:FF:000031">
    <property type="entry name" value="Pentatricopeptide repeat-containing protein mitochondrial"/>
    <property type="match status" value="1"/>
</dbReference>
<evidence type="ECO:0000256" key="2">
    <source>
        <dbReference type="ARBA" id="ARBA00061659"/>
    </source>
</evidence>
<comment type="similarity">
    <text evidence="2">Belongs to the PPR family. PCMP-E subfamily.</text>
</comment>
<dbReference type="FunFam" id="1.25.40.10:FF:000343">
    <property type="entry name" value="Pentatricopeptide repeat-containing protein At3g58590"/>
    <property type="match status" value="2"/>
</dbReference>
<feature type="repeat" description="PPR" evidence="3">
    <location>
        <begin position="164"/>
        <end position="198"/>
    </location>
</feature>
<dbReference type="InterPro" id="IPR046848">
    <property type="entry name" value="E_motif"/>
</dbReference>
<dbReference type="InterPro" id="IPR002885">
    <property type="entry name" value="PPR_rpt"/>
</dbReference>
<evidence type="ECO:0000313" key="5">
    <source>
        <dbReference type="Proteomes" id="UP000824120"/>
    </source>
</evidence>
<keyword evidence="5" id="KW-1185">Reference proteome</keyword>
<dbReference type="Pfam" id="PF13041">
    <property type="entry name" value="PPR_2"/>
    <property type="match status" value="3"/>
</dbReference>
<organism evidence="4 5">
    <name type="scientific">Solanum commersonii</name>
    <name type="common">Commerson's wild potato</name>
    <name type="synonym">Commerson's nightshade</name>
    <dbReference type="NCBI Taxonomy" id="4109"/>
    <lineage>
        <taxon>Eukaryota</taxon>
        <taxon>Viridiplantae</taxon>
        <taxon>Streptophyta</taxon>
        <taxon>Embryophyta</taxon>
        <taxon>Tracheophyta</taxon>
        <taxon>Spermatophyta</taxon>
        <taxon>Magnoliopsida</taxon>
        <taxon>eudicotyledons</taxon>
        <taxon>Gunneridae</taxon>
        <taxon>Pentapetalae</taxon>
        <taxon>asterids</taxon>
        <taxon>lamiids</taxon>
        <taxon>Solanales</taxon>
        <taxon>Solanaceae</taxon>
        <taxon>Solanoideae</taxon>
        <taxon>Solaneae</taxon>
        <taxon>Solanum</taxon>
    </lineage>
</organism>
<feature type="repeat" description="PPR" evidence="3">
    <location>
        <begin position="265"/>
        <end position="299"/>
    </location>
</feature>
<dbReference type="Gene3D" id="1.25.40.10">
    <property type="entry name" value="Tetratricopeptide repeat domain"/>
    <property type="match status" value="5"/>
</dbReference>
<dbReference type="InterPro" id="IPR046960">
    <property type="entry name" value="PPR_At4g14850-like_plant"/>
</dbReference>
<evidence type="ECO:0000313" key="4">
    <source>
        <dbReference type="EMBL" id="KAG5603521.1"/>
    </source>
</evidence>
<proteinExistence type="inferred from homology"/>
<dbReference type="GO" id="GO:0009451">
    <property type="term" value="P:RNA modification"/>
    <property type="evidence" value="ECO:0007669"/>
    <property type="project" value="InterPro"/>
</dbReference>
<dbReference type="PROSITE" id="PS51375">
    <property type="entry name" value="PPR"/>
    <property type="match status" value="5"/>
</dbReference>
<dbReference type="NCBIfam" id="TIGR00756">
    <property type="entry name" value="PPR"/>
    <property type="match status" value="5"/>
</dbReference>
<name>A0A9J5YSM0_SOLCO</name>
<dbReference type="PANTHER" id="PTHR47926:SF344">
    <property type="entry name" value="OS07G0636900 PROTEIN"/>
    <property type="match status" value="1"/>
</dbReference>
<dbReference type="Pfam" id="PF20431">
    <property type="entry name" value="E_motif"/>
    <property type="match status" value="1"/>
</dbReference>
<comment type="caution">
    <text evidence="4">The sequence shown here is derived from an EMBL/GenBank/DDBJ whole genome shotgun (WGS) entry which is preliminary data.</text>
</comment>
<dbReference type="Pfam" id="PF01535">
    <property type="entry name" value="PPR"/>
    <property type="match status" value="6"/>
</dbReference>
<evidence type="ECO:0008006" key="6">
    <source>
        <dbReference type="Google" id="ProtNLM"/>
    </source>
</evidence>
<feature type="repeat" description="PPR" evidence="3">
    <location>
        <begin position="367"/>
        <end position="401"/>
    </location>
</feature>
<sequence>MIQYIPLFRSCLSSRSVAQLHAHLIINGLRKDPLASTKLIESYSQMGSLKTSRLVFDTFPNPDSFMWGVMIKCHVWNNFFQEAIFLYHSMLCQLSETSSFIYPSVLRAISAIGDLGVGRKVHGRILKCGFESDSVVETALLSMYGELGWTVYARKLFDEMSVKDVVSWSSIISSYVRNGKGKEGLEIFGDLVKEGVEIDSVALLSAVEGCGELGVWRVGKSVHGYILRKNIQSDGSLINSLVAMYGKCGDTCSAELLFRNAVDKSTYTWTAMMSCYNQNGCYHEALALFVKMHESDVEYNEVTVMAVLCSCARLGWLNEGKSIHGFIVRNAFDCGNDLLGSALVNLYANCGKLSDCHKVFGSSQDRHIISWNMLISGYVQEGFSDKALTLFVDMVRKGILPDSYTLASVLSASGDIGFSEFGCQIHSHVIRTGFSTEFVQNSLIDMYSKCGLVNYALMIFNDTQERSIVTWNSMMCGLTQNGLSREAISLFDEIYSNSSRIDEVTFLAAIQACSTIGWLEKGKWIHHKLIIFDVRHDMYIDTALTDMYAKCGDLWMARIVFDSMFERSIISWSAMIGGYGMHGQIDDAISLFHEMVNSGIKPNDIILTNILSACSHSGYLNEGKYFFNLMINLNIEPKPEHFACLVDLLSRAGDIDKAYEVITSMPFPADVSIWGALVNGCRIHKRMDIIKMIQQRLENIQTDDTGYYTLLSNIYAEEGEWNESRMGSVGIIGKVVATLQQVTGSIYGNNLLQNFKVRLRTIDPCGPTLPRTPLLAGA</sequence>
<dbReference type="OrthoDB" id="185373at2759"/>
<dbReference type="FunFam" id="1.25.40.10:FF:000212">
    <property type="entry name" value="Pentatricopeptide repeat-containing protein At2g03380, mitochondrial"/>
    <property type="match status" value="1"/>
</dbReference>